<dbReference type="SUPFAM" id="SSF53383">
    <property type="entry name" value="PLP-dependent transferases"/>
    <property type="match status" value="1"/>
</dbReference>
<dbReference type="RefSeq" id="WP_355714189.1">
    <property type="nucleotide sequence ID" value="NZ_JBEXNP010000002.1"/>
</dbReference>
<evidence type="ECO:0000313" key="1">
    <source>
        <dbReference type="EMBL" id="MFF3339918.1"/>
    </source>
</evidence>
<dbReference type="EMBL" id="JBIAPK010000004">
    <property type="protein sequence ID" value="MFF3339918.1"/>
    <property type="molecule type" value="Genomic_DNA"/>
</dbReference>
<evidence type="ECO:0000313" key="2">
    <source>
        <dbReference type="Proteomes" id="UP001601976"/>
    </source>
</evidence>
<dbReference type="Gene3D" id="3.90.1150.170">
    <property type="match status" value="1"/>
</dbReference>
<dbReference type="InterPro" id="IPR015424">
    <property type="entry name" value="PyrdxlP-dep_Trfase"/>
</dbReference>
<dbReference type="Proteomes" id="UP001601976">
    <property type="component" value="Unassembled WGS sequence"/>
</dbReference>
<keyword evidence="2" id="KW-1185">Reference proteome</keyword>
<organism evidence="1 2">
    <name type="scientific">Streptomyces flavidovirens</name>
    <dbReference type="NCBI Taxonomy" id="67298"/>
    <lineage>
        <taxon>Bacteria</taxon>
        <taxon>Bacillati</taxon>
        <taxon>Actinomycetota</taxon>
        <taxon>Actinomycetes</taxon>
        <taxon>Kitasatosporales</taxon>
        <taxon>Streptomycetaceae</taxon>
        <taxon>Streptomyces</taxon>
    </lineage>
</organism>
<accession>A0ABW6RG45</accession>
<comment type="caution">
    <text evidence="1">The sequence shown here is derived from an EMBL/GenBank/DDBJ whole genome shotgun (WGS) entry which is preliminary data.</text>
</comment>
<name>A0ABW6RG45_9ACTN</name>
<reference evidence="1 2" key="1">
    <citation type="submission" date="2024-10" db="EMBL/GenBank/DDBJ databases">
        <title>The Natural Products Discovery Center: Release of the First 8490 Sequenced Strains for Exploring Actinobacteria Biosynthetic Diversity.</title>
        <authorList>
            <person name="Kalkreuter E."/>
            <person name="Kautsar S.A."/>
            <person name="Yang D."/>
            <person name="Bader C.D."/>
            <person name="Teijaro C.N."/>
            <person name="Fluegel L."/>
            <person name="Davis C.M."/>
            <person name="Simpson J.R."/>
            <person name="Lauterbach L."/>
            <person name="Steele A.D."/>
            <person name="Gui C."/>
            <person name="Meng S."/>
            <person name="Li G."/>
            <person name="Viehrig K."/>
            <person name="Ye F."/>
            <person name="Su P."/>
            <person name="Kiefer A.F."/>
            <person name="Nichols A."/>
            <person name="Cepeda A.J."/>
            <person name="Yan W."/>
            <person name="Fan B."/>
            <person name="Jiang Y."/>
            <person name="Adhikari A."/>
            <person name="Zheng C.-J."/>
            <person name="Schuster L."/>
            <person name="Cowan T.M."/>
            <person name="Smanski M.J."/>
            <person name="Chevrette M.G."/>
            <person name="De Carvalho L.P.S."/>
            <person name="Shen B."/>
        </authorList>
    </citation>
    <scope>NUCLEOTIDE SEQUENCE [LARGE SCALE GENOMIC DNA]</scope>
    <source>
        <strain evidence="1 2">NPDC003029</strain>
    </source>
</reference>
<gene>
    <name evidence="1" type="ORF">ACFYWW_14465</name>
</gene>
<sequence length="109" mass="12058">MHGTDAYRDAVARGAAMAHRTARPVGRTEGLELLREPELTVVLVRRTGRQPEDYYTWSKKLLAEGPAFITPTVREAETVARLAFLHPDITEKTVREILASPVGADYSPA</sequence>
<proteinExistence type="predicted"/>
<protein>
    <submittedName>
        <fullName evidence="1">Uncharacterized protein</fullName>
    </submittedName>
</protein>